<dbReference type="AlphaFoldDB" id="A0A448ZLU5"/>
<dbReference type="Gene3D" id="3.40.395.10">
    <property type="entry name" value="Adenoviral Proteinase, Chain A"/>
    <property type="match status" value="1"/>
</dbReference>
<sequence length="292" mass="33646">MKSRYELMGAFARIEKNPSSRDKIVSSWKEAKIVLEEELSFPSTIVPSEVNNSDQDFASLQKQPLSSTAEKHANMLESDLKNVQEGFSALWLSSTKWKQIKSYPDQKRLLETAKKGDTTEDAEDLVTSIERESIEKADLYFNARIPNAEALYKHVQRRDDRITELEERMKAKEAEERASSLMQTLNDDDRQIVEDAIHGHGGDDQIIAQVGADSVRRASMRTLKPGMWLNDEIIHYFYLMLAKRDEGLWKNDPSLKRSHFFKSFFITKLLNEGSAICDGNNIYEEETNRNFR</sequence>
<name>A0A448ZLU5_9STRA</name>
<proteinExistence type="predicted"/>
<evidence type="ECO:0000313" key="3">
    <source>
        <dbReference type="Proteomes" id="UP000291116"/>
    </source>
</evidence>
<evidence type="ECO:0000256" key="1">
    <source>
        <dbReference type="SAM" id="Coils"/>
    </source>
</evidence>
<dbReference type="InterPro" id="IPR038765">
    <property type="entry name" value="Papain-like_cys_pep_sf"/>
</dbReference>
<dbReference type="SUPFAM" id="SSF54001">
    <property type="entry name" value="Cysteine proteinases"/>
    <property type="match status" value="1"/>
</dbReference>
<reference evidence="2 3" key="1">
    <citation type="submission" date="2019-01" db="EMBL/GenBank/DDBJ databases">
        <authorList>
            <person name="Ferrante I. M."/>
        </authorList>
    </citation>
    <scope>NUCLEOTIDE SEQUENCE [LARGE SCALE GENOMIC DNA]</scope>
    <source>
        <strain evidence="2 3">B856</strain>
    </source>
</reference>
<dbReference type="EMBL" id="CAACVS010000506">
    <property type="protein sequence ID" value="VEU43016.1"/>
    <property type="molecule type" value="Genomic_DNA"/>
</dbReference>
<accession>A0A448ZLU5</accession>
<dbReference type="OrthoDB" id="40380at2759"/>
<protein>
    <submittedName>
        <fullName evidence="2">Uncharacterized protein</fullName>
    </submittedName>
</protein>
<evidence type="ECO:0000313" key="2">
    <source>
        <dbReference type="EMBL" id="VEU43016.1"/>
    </source>
</evidence>
<organism evidence="2 3">
    <name type="scientific">Pseudo-nitzschia multistriata</name>
    <dbReference type="NCBI Taxonomy" id="183589"/>
    <lineage>
        <taxon>Eukaryota</taxon>
        <taxon>Sar</taxon>
        <taxon>Stramenopiles</taxon>
        <taxon>Ochrophyta</taxon>
        <taxon>Bacillariophyta</taxon>
        <taxon>Bacillariophyceae</taxon>
        <taxon>Bacillariophycidae</taxon>
        <taxon>Bacillariales</taxon>
        <taxon>Bacillariaceae</taxon>
        <taxon>Pseudo-nitzschia</taxon>
    </lineage>
</organism>
<gene>
    <name evidence="2" type="ORF">PSNMU_V1.4_AUG-EV-PASAV3_0100190</name>
</gene>
<dbReference type="Proteomes" id="UP000291116">
    <property type="component" value="Unassembled WGS sequence"/>
</dbReference>
<keyword evidence="1" id="KW-0175">Coiled coil</keyword>
<keyword evidence="3" id="KW-1185">Reference proteome</keyword>
<feature type="coiled-coil region" evidence="1">
    <location>
        <begin position="155"/>
        <end position="191"/>
    </location>
</feature>